<dbReference type="EMBL" id="KV010132">
    <property type="protein sequence ID" value="KZV28434.1"/>
    <property type="molecule type" value="Genomic_DNA"/>
</dbReference>
<dbReference type="Proteomes" id="UP000250235">
    <property type="component" value="Unassembled WGS sequence"/>
</dbReference>
<keyword evidence="2" id="KW-1185">Reference proteome</keyword>
<dbReference type="AlphaFoldDB" id="A0A2Z7B9H6"/>
<reference evidence="1 2" key="1">
    <citation type="journal article" date="2015" name="Proc. Natl. Acad. Sci. U.S.A.">
        <title>The resurrection genome of Boea hygrometrica: A blueprint for survival of dehydration.</title>
        <authorList>
            <person name="Xiao L."/>
            <person name="Yang G."/>
            <person name="Zhang L."/>
            <person name="Yang X."/>
            <person name="Zhao S."/>
            <person name="Ji Z."/>
            <person name="Zhou Q."/>
            <person name="Hu M."/>
            <person name="Wang Y."/>
            <person name="Chen M."/>
            <person name="Xu Y."/>
            <person name="Jin H."/>
            <person name="Xiao X."/>
            <person name="Hu G."/>
            <person name="Bao F."/>
            <person name="Hu Y."/>
            <person name="Wan P."/>
            <person name="Li L."/>
            <person name="Deng X."/>
            <person name="Kuang T."/>
            <person name="Xiang C."/>
            <person name="Zhu J.K."/>
            <person name="Oliver M.J."/>
            <person name="He Y."/>
        </authorList>
    </citation>
    <scope>NUCLEOTIDE SEQUENCE [LARGE SCALE GENOMIC DNA]</scope>
    <source>
        <strain evidence="2">cv. XS01</strain>
    </source>
</reference>
<name>A0A2Z7B9H6_9LAMI</name>
<evidence type="ECO:0000313" key="2">
    <source>
        <dbReference type="Proteomes" id="UP000250235"/>
    </source>
</evidence>
<gene>
    <name evidence="1" type="ORF">F511_03237</name>
</gene>
<proteinExistence type="predicted"/>
<evidence type="ECO:0000313" key="1">
    <source>
        <dbReference type="EMBL" id="KZV28434.1"/>
    </source>
</evidence>
<sequence length="60" mass="7052">MVVSWILNTIEPTLRSTITFMEISQRIFGMTSRNNPMWGMDHTSINSKHNWWSANNKGWP</sequence>
<protein>
    <submittedName>
        <fullName evidence="1">Uncharacterized protein</fullName>
    </submittedName>
</protein>
<organism evidence="1 2">
    <name type="scientific">Dorcoceras hygrometricum</name>
    <dbReference type="NCBI Taxonomy" id="472368"/>
    <lineage>
        <taxon>Eukaryota</taxon>
        <taxon>Viridiplantae</taxon>
        <taxon>Streptophyta</taxon>
        <taxon>Embryophyta</taxon>
        <taxon>Tracheophyta</taxon>
        <taxon>Spermatophyta</taxon>
        <taxon>Magnoliopsida</taxon>
        <taxon>eudicotyledons</taxon>
        <taxon>Gunneridae</taxon>
        <taxon>Pentapetalae</taxon>
        <taxon>asterids</taxon>
        <taxon>lamiids</taxon>
        <taxon>Lamiales</taxon>
        <taxon>Gesneriaceae</taxon>
        <taxon>Didymocarpoideae</taxon>
        <taxon>Trichosporeae</taxon>
        <taxon>Loxocarpinae</taxon>
        <taxon>Dorcoceras</taxon>
    </lineage>
</organism>
<accession>A0A2Z7B9H6</accession>